<comment type="similarity">
    <text evidence="1">Belongs to the ATP-dependent AMP-binding enzyme family.</text>
</comment>
<evidence type="ECO:0000313" key="5">
    <source>
        <dbReference type="EMBL" id="ADP83346.1"/>
    </source>
</evidence>
<dbReference type="KEGG" id="fri:FraEuI1c_5358"/>
<dbReference type="InterPro" id="IPR000873">
    <property type="entry name" value="AMP-dep_synth/lig_dom"/>
</dbReference>
<dbReference type="AlphaFoldDB" id="E3J9I2"/>
<dbReference type="PANTHER" id="PTHR43767">
    <property type="entry name" value="LONG-CHAIN-FATTY-ACID--COA LIGASE"/>
    <property type="match status" value="1"/>
</dbReference>
<dbReference type="OrthoDB" id="9803968at2"/>
<dbReference type="Gene3D" id="3.30.300.30">
    <property type="match status" value="1"/>
</dbReference>
<evidence type="ECO:0000256" key="2">
    <source>
        <dbReference type="ARBA" id="ARBA00022598"/>
    </source>
</evidence>
<dbReference type="PANTHER" id="PTHR43767:SF1">
    <property type="entry name" value="NONRIBOSOMAL PEPTIDE SYNTHASE PES1 (EUROFUNG)-RELATED"/>
    <property type="match status" value="1"/>
</dbReference>
<proteinExistence type="inferred from homology"/>
<dbReference type="GO" id="GO:0016878">
    <property type="term" value="F:acid-thiol ligase activity"/>
    <property type="evidence" value="ECO:0007669"/>
    <property type="project" value="UniProtKB-ARBA"/>
</dbReference>
<dbReference type="InterPro" id="IPR045851">
    <property type="entry name" value="AMP-bd_C_sf"/>
</dbReference>
<dbReference type="HOGENOM" id="CLU_000022_59_7_11"/>
<sequence>MPTDASQPWLARYPAGIDPTPKIAHASVVEAWQARVTANPARPAVRYFDGSLSAAELDAHADAMAAELQARGVERGDRVGIYLQNVPYYPISLLAIWKAGATAVPLNPMYQGPELRRLIEDSGTRGVIVARGTDLETRASLAGTAVGWLLSASSRDFQTRDDPRVFTGPGEPEPSPDGDLGAILVARAGQRPRPVDVDLDDTAFITYTSGTTGPPKGALNTHRNFLHSVQNYAGWLELEPGDVSFAIAPLFHITGLSLNAGIALLNDATLSMSGRFDPAVVLDAFREHEVTTTIGSITAFNAFFRVPAAGPEYFTTIRRLYSGGAPIPPSTIDAFRARFGPYLHNIWGMTETTGGGIAVPPGAAAPVHQPSGTLSIGVPMQNVDVEIIDAEGTPLPPGTEGELVFTAPQVIPGYWRNPEATAHALPGGRLHTGDVAVMDADGWIYLVDRIKDQINTSGFKVWPREVEDVLYEHPAVFEAAVVGVPDEYRGEAVAAYVSLRDGAAASEQELVDFARERLAAYKRPRSVVIIPALPKTATGKIQRAALRERPAAGSR</sequence>
<dbReference type="RefSeq" id="WP_013426464.1">
    <property type="nucleotide sequence ID" value="NC_014666.1"/>
</dbReference>
<dbReference type="Pfam" id="PF13193">
    <property type="entry name" value="AMP-binding_C"/>
    <property type="match status" value="1"/>
</dbReference>
<feature type="domain" description="AMP-dependent synthetase/ligase" evidence="3">
    <location>
        <begin position="33"/>
        <end position="415"/>
    </location>
</feature>
<gene>
    <name evidence="5" type="ordered locus">FraEuI1c_5358</name>
</gene>
<reference evidence="5 6" key="1">
    <citation type="submission" date="2010-10" db="EMBL/GenBank/DDBJ databases">
        <title>Complete sequence of Frankia sp. EuI1c.</title>
        <authorList>
            <consortium name="US DOE Joint Genome Institute"/>
            <person name="Lucas S."/>
            <person name="Copeland A."/>
            <person name="Lapidus A."/>
            <person name="Cheng J.-F."/>
            <person name="Bruce D."/>
            <person name="Goodwin L."/>
            <person name="Pitluck S."/>
            <person name="Chertkov O."/>
            <person name="Detter J.C."/>
            <person name="Han C."/>
            <person name="Tapia R."/>
            <person name="Land M."/>
            <person name="Hauser L."/>
            <person name="Jeffries C."/>
            <person name="Kyrpides N."/>
            <person name="Ivanova N."/>
            <person name="Mikhailova N."/>
            <person name="Beauchemin N."/>
            <person name="Sen A."/>
            <person name="Sur S.A."/>
            <person name="Gtari M."/>
            <person name="Wall L."/>
            <person name="Tisa L."/>
            <person name="Woyke T."/>
        </authorList>
    </citation>
    <scope>NUCLEOTIDE SEQUENCE [LARGE SCALE GENOMIC DNA]</scope>
    <source>
        <strain evidence="6">DSM 45817 / CECT 9037 / EuI1c</strain>
    </source>
</reference>
<dbReference type="STRING" id="298654.FraEuI1c_5358"/>
<dbReference type="InterPro" id="IPR042099">
    <property type="entry name" value="ANL_N_sf"/>
</dbReference>
<evidence type="ECO:0000313" key="6">
    <source>
        <dbReference type="Proteomes" id="UP000002484"/>
    </source>
</evidence>
<feature type="domain" description="AMP-binding enzyme C-terminal" evidence="4">
    <location>
        <begin position="465"/>
        <end position="540"/>
    </location>
</feature>
<keyword evidence="2 5" id="KW-0436">Ligase</keyword>
<evidence type="ECO:0000259" key="3">
    <source>
        <dbReference type="Pfam" id="PF00501"/>
    </source>
</evidence>
<dbReference type="FunFam" id="3.30.300.30:FF:000008">
    <property type="entry name" value="2,3-dihydroxybenzoate-AMP ligase"/>
    <property type="match status" value="1"/>
</dbReference>
<dbReference type="Pfam" id="PF00501">
    <property type="entry name" value="AMP-binding"/>
    <property type="match status" value="1"/>
</dbReference>
<dbReference type="InParanoid" id="E3J9I2"/>
<dbReference type="Gene3D" id="3.40.50.12780">
    <property type="entry name" value="N-terminal domain of ligase-like"/>
    <property type="match status" value="1"/>
</dbReference>
<evidence type="ECO:0000259" key="4">
    <source>
        <dbReference type="Pfam" id="PF13193"/>
    </source>
</evidence>
<name>E3J9I2_PSEI1</name>
<dbReference type="InterPro" id="IPR050237">
    <property type="entry name" value="ATP-dep_AMP-bd_enzyme"/>
</dbReference>
<dbReference type="EMBL" id="CP002299">
    <property type="protein sequence ID" value="ADP83346.1"/>
    <property type="molecule type" value="Genomic_DNA"/>
</dbReference>
<evidence type="ECO:0000256" key="1">
    <source>
        <dbReference type="ARBA" id="ARBA00006432"/>
    </source>
</evidence>
<accession>E3J9I2</accession>
<dbReference type="Proteomes" id="UP000002484">
    <property type="component" value="Chromosome"/>
</dbReference>
<organism evidence="5 6">
    <name type="scientific">Pseudofrankia inefficax (strain DSM 45817 / CECT 9037 / DDB 130130 / EuI1c)</name>
    <name type="common">Frankia inefficax</name>
    <dbReference type="NCBI Taxonomy" id="298654"/>
    <lineage>
        <taxon>Bacteria</taxon>
        <taxon>Bacillati</taxon>
        <taxon>Actinomycetota</taxon>
        <taxon>Actinomycetes</taxon>
        <taxon>Frankiales</taxon>
        <taxon>Frankiaceae</taxon>
        <taxon>Pseudofrankia</taxon>
    </lineage>
</organism>
<dbReference type="PROSITE" id="PS00455">
    <property type="entry name" value="AMP_BINDING"/>
    <property type="match status" value="1"/>
</dbReference>
<protein>
    <submittedName>
        <fullName evidence="5">AMP-dependent synthetase and ligase</fullName>
    </submittedName>
</protein>
<dbReference type="InterPro" id="IPR020845">
    <property type="entry name" value="AMP-binding_CS"/>
</dbReference>
<keyword evidence="6" id="KW-1185">Reference proteome</keyword>
<dbReference type="SUPFAM" id="SSF56801">
    <property type="entry name" value="Acetyl-CoA synthetase-like"/>
    <property type="match status" value="1"/>
</dbReference>
<dbReference type="eggNOG" id="COG0318">
    <property type="taxonomic scope" value="Bacteria"/>
</dbReference>
<dbReference type="InterPro" id="IPR025110">
    <property type="entry name" value="AMP-bd_C"/>
</dbReference>